<dbReference type="InterPro" id="IPR008532">
    <property type="entry name" value="NFACT_RNA-bd"/>
</dbReference>
<evidence type="ECO:0000313" key="2">
    <source>
        <dbReference type="EMBL" id="ERT69826.1"/>
    </source>
</evidence>
<keyword evidence="3" id="KW-1185">Reference proteome</keyword>
<protein>
    <submittedName>
        <fullName evidence="2">Fibronectin-binding protein A</fullName>
    </submittedName>
</protein>
<dbReference type="EMBL" id="AXZF01000011">
    <property type="protein sequence ID" value="ERT69826.1"/>
    <property type="molecule type" value="Genomic_DNA"/>
</dbReference>
<dbReference type="PATRIC" id="fig|1319815.3.peg.274"/>
<dbReference type="Pfam" id="PF05670">
    <property type="entry name" value="NFACT-R_1"/>
    <property type="match status" value="1"/>
</dbReference>
<dbReference type="InterPro" id="IPR051608">
    <property type="entry name" value="RQC_Subunit_NEMF"/>
</dbReference>
<organism evidence="2 3">
    <name type="scientific">Cetobacterium somerae ATCC BAA-474</name>
    <dbReference type="NCBI Taxonomy" id="1319815"/>
    <lineage>
        <taxon>Bacteria</taxon>
        <taxon>Fusobacteriati</taxon>
        <taxon>Fusobacteriota</taxon>
        <taxon>Fusobacteriia</taxon>
        <taxon>Fusobacteriales</taxon>
        <taxon>Fusobacteriaceae</taxon>
        <taxon>Cetobacterium</taxon>
    </lineage>
</organism>
<dbReference type="AlphaFoldDB" id="U7VEA4"/>
<comment type="caution">
    <text evidence="2">The sequence shown here is derived from an EMBL/GenBank/DDBJ whole genome shotgun (WGS) entry which is preliminary data.</text>
</comment>
<reference evidence="2 3" key="1">
    <citation type="submission" date="2013-08" db="EMBL/GenBank/DDBJ databases">
        <authorList>
            <person name="Weinstock G."/>
            <person name="Sodergren E."/>
            <person name="Wylie T."/>
            <person name="Fulton L."/>
            <person name="Fulton R."/>
            <person name="Fronick C."/>
            <person name="O'Laughlin M."/>
            <person name="Godfrey J."/>
            <person name="Miner T."/>
            <person name="Herter B."/>
            <person name="Appelbaum E."/>
            <person name="Cordes M."/>
            <person name="Lek S."/>
            <person name="Wollam A."/>
            <person name="Pepin K.H."/>
            <person name="Palsikar V.B."/>
            <person name="Mitreva M."/>
            <person name="Wilson R.K."/>
        </authorList>
    </citation>
    <scope>NUCLEOTIDE SEQUENCE [LARGE SCALE GENOMIC DNA]</scope>
    <source>
        <strain evidence="2 3">ATCC BAA-474</strain>
    </source>
</reference>
<dbReference type="GO" id="GO:0043023">
    <property type="term" value="F:ribosomal large subunit binding"/>
    <property type="evidence" value="ECO:0007669"/>
    <property type="project" value="TreeGrafter"/>
</dbReference>
<proteinExistence type="predicted"/>
<dbReference type="Pfam" id="PF05833">
    <property type="entry name" value="NFACT_N"/>
    <property type="match status" value="1"/>
</dbReference>
<dbReference type="PANTHER" id="PTHR15239:SF6">
    <property type="entry name" value="RIBOSOME QUALITY CONTROL COMPLEX SUBUNIT NEMF"/>
    <property type="match status" value="1"/>
</dbReference>
<dbReference type="RefSeq" id="WP_023049835.1">
    <property type="nucleotide sequence ID" value="NZ_CP173065.2"/>
</dbReference>
<dbReference type="Proteomes" id="UP000017081">
    <property type="component" value="Unassembled WGS sequence"/>
</dbReference>
<dbReference type="PANTHER" id="PTHR15239">
    <property type="entry name" value="NUCLEAR EXPORT MEDIATOR FACTOR NEMF"/>
    <property type="match status" value="1"/>
</dbReference>
<dbReference type="GO" id="GO:1990112">
    <property type="term" value="C:RQC complex"/>
    <property type="evidence" value="ECO:0007669"/>
    <property type="project" value="TreeGrafter"/>
</dbReference>
<evidence type="ECO:0000313" key="3">
    <source>
        <dbReference type="Proteomes" id="UP000017081"/>
    </source>
</evidence>
<feature type="domain" description="NFACT RNA-binding" evidence="1">
    <location>
        <begin position="434"/>
        <end position="524"/>
    </location>
</feature>
<dbReference type="STRING" id="1319815.HMPREF0202_00286"/>
<dbReference type="HOGENOM" id="CLU_022481_2_1_0"/>
<gene>
    <name evidence="2" type="ORF">HMPREF0202_00286</name>
</gene>
<name>U7VEA4_9FUSO</name>
<evidence type="ECO:0000259" key="1">
    <source>
        <dbReference type="Pfam" id="PF05670"/>
    </source>
</evidence>
<sequence length="542" mass="62302">MLYLDGISLNKIKTELETSLKGKGVNKVVQTSSLAVSINFGKQRFILSCFPSLSLCYLSDTKEDNLLEENSSFALNLKKYIVGSTLISINQLGYDRILIFTFSKLNELGEVKIYNLYFEMMGKHSNLILTTKENKVLDSIKRFSIEENPSRVLFPGIDYSTPSLEKKLSPLNLNEEEFLKEKNEKSLLKNIEGLGKTLANSLTSFENLKNILKDKIAPKIFFNEHNEIILATVLNIEPKEYDTVITYSSFQELINFYLNNQNLSNTFKILKDKLTSCIKKEIKKSEKVIISIKKDLEEKKNFDRYRELGDILAASLYSLKKGMTEVELYDFYNDCMCTIPLDPLVTPQINLEKIYKKYNKLKKGMEYNQKRLIEISDNLKYFLGVESFINNSDSKENLKLIEEELSSQGYLKVPSKTKHKKNIKKQVIKTFNFGEITIDGILVRYGRNNLENDALTTKYSHREDMWFHCKDMPGTHAVVNANELLSEKSIYDIAVFCGQQSKLPKGTKLTVDYTQIKYLNKPKGAKPGFVTYKIFKSIVVTL</sequence>
<accession>U7VEA4</accession>
<dbReference type="GO" id="GO:0072344">
    <property type="term" value="P:rescue of stalled ribosome"/>
    <property type="evidence" value="ECO:0007669"/>
    <property type="project" value="TreeGrafter"/>
</dbReference>
<dbReference type="GO" id="GO:0000049">
    <property type="term" value="F:tRNA binding"/>
    <property type="evidence" value="ECO:0007669"/>
    <property type="project" value="TreeGrafter"/>
</dbReference>
<dbReference type="eggNOG" id="COG1293">
    <property type="taxonomic scope" value="Bacteria"/>
</dbReference>
<dbReference type="Gene3D" id="2.30.310.10">
    <property type="entry name" value="ibrinogen binding protein from staphylococcus aureus domain"/>
    <property type="match status" value="1"/>
</dbReference>